<dbReference type="AlphaFoldDB" id="A0A2G1UH42"/>
<organism evidence="2 3">
    <name type="scientific">Marinobacter profundi</name>
    <dbReference type="NCBI Taxonomy" id="2666256"/>
    <lineage>
        <taxon>Bacteria</taxon>
        <taxon>Pseudomonadati</taxon>
        <taxon>Pseudomonadota</taxon>
        <taxon>Gammaproteobacteria</taxon>
        <taxon>Pseudomonadales</taxon>
        <taxon>Marinobacteraceae</taxon>
        <taxon>Marinobacter</taxon>
    </lineage>
</organism>
<reference evidence="2 3" key="1">
    <citation type="submission" date="2017-09" db="EMBL/GenBank/DDBJ databases">
        <title>The draft genome sequences of Marinobacter sp. PWS21.</title>
        <authorList>
            <person name="Cao J."/>
        </authorList>
    </citation>
    <scope>NUCLEOTIDE SEQUENCE [LARGE SCALE GENOMIC DNA]</scope>
    <source>
        <strain evidence="2 3">PWS21</strain>
    </source>
</reference>
<dbReference type="RefSeq" id="WP_099615914.1">
    <property type="nucleotide sequence ID" value="NZ_KZ319377.1"/>
</dbReference>
<dbReference type="Proteomes" id="UP000231409">
    <property type="component" value="Unassembled WGS sequence"/>
</dbReference>
<evidence type="ECO:0000313" key="3">
    <source>
        <dbReference type="Proteomes" id="UP000231409"/>
    </source>
</evidence>
<keyword evidence="3" id="KW-1185">Reference proteome</keyword>
<evidence type="ECO:0000259" key="1">
    <source>
        <dbReference type="SMART" id="SM00881"/>
    </source>
</evidence>
<gene>
    <name evidence="2" type="ORF">CLH61_16755</name>
</gene>
<name>A0A2G1UH42_9GAMM</name>
<proteinExistence type="predicted"/>
<dbReference type="PANTHER" id="PTHR33303">
    <property type="entry name" value="CYTOPLASMIC PROTEIN-RELATED"/>
    <property type="match status" value="1"/>
</dbReference>
<protein>
    <recommendedName>
        <fullName evidence="1">CoA-binding domain-containing protein</fullName>
    </recommendedName>
</protein>
<feature type="domain" description="CoA-binding" evidence="1">
    <location>
        <begin position="12"/>
        <end position="107"/>
    </location>
</feature>
<sequence>MPVNHPEQLRLLLESVNTIALVGASDKPHRPSHEVMAYLQGRGYRVIPVNPKLAGQTLLGETVCASLSALPEPVDMVELFLAPERTDPVIDEAIRLNIPTIWMQIGVINEAGAARAEAAGLTVVMDRCPKQDIPRLGVTIRSRAGA</sequence>
<dbReference type="Gene3D" id="3.40.50.720">
    <property type="entry name" value="NAD(P)-binding Rossmann-like Domain"/>
    <property type="match status" value="1"/>
</dbReference>
<dbReference type="Pfam" id="PF13380">
    <property type="entry name" value="CoA_binding_2"/>
    <property type="match status" value="1"/>
</dbReference>
<dbReference type="InterPro" id="IPR036291">
    <property type="entry name" value="NAD(P)-bd_dom_sf"/>
</dbReference>
<comment type="caution">
    <text evidence="2">The sequence shown here is derived from an EMBL/GenBank/DDBJ whole genome shotgun (WGS) entry which is preliminary data.</text>
</comment>
<dbReference type="SMART" id="SM00881">
    <property type="entry name" value="CoA_binding"/>
    <property type="match status" value="1"/>
</dbReference>
<dbReference type="InterPro" id="IPR003781">
    <property type="entry name" value="CoA-bd"/>
</dbReference>
<dbReference type="EMBL" id="NTFH01000015">
    <property type="protein sequence ID" value="PHQ13765.1"/>
    <property type="molecule type" value="Genomic_DNA"/>
</dbReference>
<dbReference type="SUPFAM" id="SSF51735">
    <property type="entry name" value="NAD(P)-binding Rossmann-fold domains"/>
    <property type="match status" value="1"/>
</dbReference>
<dbReference type="PANTHER" id="PTHR33303:SF2">
    <property type="entry name" value="COA-BINDING DOMAIN-CONTAINING PROTEIN"/>
    <property type="match status" value="1"/>
</dbReference>
<evidence type="ECO:0000313" key="2">
    <source>
        <dbReference type="EMBL" id="PHQ13765.1"/>
    </source>
</evidence>
<accession>A0A2G1UH42</accession>